<keyword evidence="1" id="KW-0472">Membrane</keyword>
<evidence type="ECO:0000313" key="3">
    <source>
        <dbReference type="EMBL" id="MXV50579.1"/>
    </source>
</evidence>
<feature type="domain" description="SPW repeat-containing integral membrane" evidence="2">
    <location>
        <begin position="9"/>
        <end position="108"/>
    </location>
</feature>
<organism evidence="3 4">
    <name type="scientific">Hufsiella arboris</name>
    <dbReference type="NCBI Taxonomy" id="2695275"/>
    <lineage>
        <taxon>Bacteria</taxon>
        <taxon>Pseudomonadati</taxon>
        <taxon>Bacteroidota</taxon>
        <taxon>Sphingobacteriia</taxon>
        <taxon>Sphingobacteriales</taxon>
        <taxon>Sphingobacteriaceae</taxon>
        <taxon>Hufsiella</taxon>
    </lineage>
</organism>
<evidence type="ECO:0000259" key="2">
    <source>
        <dbReference type="Pfam" id="PF03779"/>
    </source>
</evidence>
<keyword evidence="1" id="KW-0812">Transmembrane</keyword>
<evidence type="ECO:0000256" key="1">
    <source>
        <dbReference type="SAM" id="Phobius"/>
    </source>
</evidence>
<evidence type="ECO:0000313" key="4">
    <source>
        <dbReference type="Proteomes" id="UP000466586"/>
    </source>
</evidence>
<dbReference type="Pfam" id="PF03779">
    <property type="entry name" value="SPW"/>
    <property type="match status" value="1"/>
</dbReference>
<sequence>MKFINTKMHAVLDYLSAMLLMASPWIFNFHNTPGLKWAAILLGLIILVMSICTEYEAGIFKIVPMPVHLWGDMLLGIFMIALPWILNIAGAPRVLFVTLGIIAILASLFTYGHKNRTVT</sequence>
<dbReference type="Proteomes" id="UP000466586">
    <property type="component" value="Unassembled WGS sequence"/>
</dbReference>
<name>A0A7K1Y920_9SPHI</name>
<feature type="transmembrane region" description="Helical" evidence="1">
    <location>
        <begin position="35"/>
        <end position="55"/>
    </location>
</feature>
<keyword evidence="4" id="KW-1185">Reference proteome</keyword>
<gene>
    <name evidence="3" type="ORF">GS399_06305</name>
</gene>
<feature type="transmembrane region" description="Helical" evidence="1">
    <location>
        <begin position="92"/>
        <end position="111"/>
    </location>
</feature>
<proteinExistence type="predicted"/>
<keyword evidence="1" id="KW-1133">Transmembrane helix</keyword>
<dbReference type="EMBL" id="WVHT01000002">
    <property type="protein sequence ID" value="MXV50579.1"/>
    <property type="molecule type" value="Genomic_DNA"/>
</dbReference>
<protein>
    <recommendedName>
        <fullName evidence="2">SPW repeat-containing integral membrane domain-containing protein</fullName>
    </recommendedName>
</protein>
<dbReference type="AlphaFoldDB" id="A0A7K1Y920"/>
<accession>A0A7K1Y920</accession>
<feature type="transmembrane region" description="Helical" evidence="1">
    <location>
        <begin position="67"/>
        <end position="86"/>
    </location>
</feature>
<feature type="transmembrane region" description="Helical" evidence="1">
    <location>
        <begin position="12"/>
        <end position="29"/>
    </location>
</feature>
<reference evidence="3 4" key="1">
    <citation type="submission" date="2019-11" db="EMBL/GenBank/DDBJ databases">
        <title>Pedobacter sp. HMF7647 Genome sequencing and assembly.</title>
        <authorList>
            <person name="Kang H."/>
            <person name="Kim H."/>
            <person name="Joh K."/>
        </authorList>
    </citation>
    <scope>NUCLEOTIDE SEQUENCE [LARGE SCALE GENOMIC DNA]</scope>
    <source>
        <strain evidence="3 4">HMF7647</strain>
    </source>
</reference>
<comment type="caution">
    <text evidence="3">The sequence shown here is derived from an EMBL/GenBank/DDBJ whole genome shotgun (WGS) entry which is preliminary data.</text>
</comment>
<dbReference type="InterPro" id="IPR005530">
    <property type="entry name" value="SPW"/>
</dbReference>
<dbReference type="RefSeq" id="WP_160843741.1">
    <property type="nucleotide sequence ID" value="NZ_WVHT01000002.1"/>
</dbReference>